<accession>A0A183ER75</accession>
<keyword evidence="2" id="KW-1185">Reference proteome</keyword>
<protein>
    <submittedName>
        <fullName evidence="3">Ovule protein</fullName>
    </submittedName>
</protein>
<dbReference type="Proteomes" id="UP000271098">
    <property type="component" value="Unassembled WGS sequence"/>
</dbReference>
<reference evidence="1 2" key="2">
    <citation type="submission" date="2018-11" db="EMBL/GenBank/DDBJ databases">
        <authorList>
            <consortium name="Pathogen Informatics"/>
        </authorList>
    </citation>
    <scope>NUCLEOTIDE SEQUENCE [LARGE SCALE GENOMIC DNA]</scope>
</reference>
<name>A0A183ER75_9BILA</name>
<sequence length="98" mass="10952">MNVCSVGEMARVILDDRIFFLEKLHIMRFAVNGLLCYWKKSWDIRAGCNNIGRRMSSGNIPLEGRTRLPGKVQDCIQDCGLIVAHIQSASHSNEVGSC</sequence>
<evidence type="ECO:0000313" key="2">
    <source>
        <dbReference type="Proteomes" id="UP000271098"/>
    </source>
</evidence>
<reference evidence="3" key="1">
    <citation type="submission" date="2016-06" db="UniProtKB">
        <authorList>
            <consortium name="WormBaseParasite"/>
        </authorList>
    </citation>
    <scope>IDENTIFICATION</scope>
</reference>
<dbReference type="EMBL" id="UYRT01097953">
    <property type="protein sequence ID" value="VDN41520.1"/>
    <property type="molecule type" value="Genomic_DNA"/>
</dbReference>
<evidence type="ECO:0000313" key="3">
    <source>
        <dbReference type="WBParaSite" id="GPUH_0002349601-mRNA-1"/>
    </source>
</evidence>
<gene>
    <name evidence="1" type="ORF">GPUH_LOCUS23468</name>
</gene>
<proteinExistence type="predicted"/>
<dbReference type="WBParaSite" id="GPUH_0002349601-mRNA-1">
    <property type="protein sequence ID" value="GPUH_0002349601-mRNA-1"/>
    <property type="gene ID" value="GPUH_0002349601"/>
</dbReference>
<dbReference type="AlphaFoldDB" id="A0A183ER75"/>
<dbReference type="OrthoDB" id="5567844at2759"/>
<organism evidence="3">
    <name type="scientific">Gongylonema pulchrum</name>
    <dbReference type="NCBI Taxonomy" id="637853"/>
    <lineage>
        <taxon>Eukaryota</taxon>
        <taxon>Metazoa</taxon>
        <taxon>Ecdysozoa</taxon>
        <taxon>Nematoda</taxon>
        <taxon>Chromadorea</taxon>
        <taxon>Rhabditida</taxon>
        <taxon>Spirurina</taxon>
        <taxon>Spiruromorpha</taxon>
        <taxon>Spiruroidea</taxon>
        <taxon>Gongylonematidae</taxon>
        <taxon>Gongylonema</taxon>
    </lineage>
</organism>
<evidence type="ECO:0000313" key="1">
    <source>
        <dbReference type="EMBL" id="VDN41520.1"/>
    </source>
</evidence>